<feature type="region of interest" description="Disordered" evidence="1">
    <location>
        <begin position="817"/>
        <end position="974"/>
    </location>
</feature>
<dbReference type="RefSeq" id="XP_066079389.1">
    <property type="nucleotide sequence ID" value="XM_066223292.1"/>
</dbReference>
<evidence type="ECO:0000256" key="1">
    <source>
        <dbReference type="SAM" id="MobiDB-lite"/>
    </source>
</evidence>
<feature type="compositionally biased region" description="Polar residues" evidence="1">
    <location>
        <begin position="790"/>
        <end position="802"/>
    </location>
</feature>
<feature type="compositionally biased region" description="Polar residues" evidence="1">
    <location>
        <begin position="866"/>
        <end position="901"/>
    </location>
</feature>
<feature type="compositionally biased region" description="Polar residues" evidence="1">
    <location>
        <begin position="1016"/>
        <end position="1025"/>
    </location>
</feature>
<feature type="region of interest" description="Disordered" evidence="1">
    <location>
        <begin position="998"/>
        <end position="1123"/>
    </location>
</feature>
<feature type="compositionally biased region" description="Low complexity" evidence="1">
    <location>
        <begin position="960"/>
        <end position="974"/>
    </location>
</feature>
<accession>A0AAX4K4S8</accession>
<feature type="region of interest" description="Disordered" evidence="1">
    <location>
        <begin position="1"/>
        <end position="77"/>
    </location>
</feature>
<name>A0AAX4K4S8_9TREE</name>
<organism evidence="2 3">
    <name type="scientific">Kwoniella dendrophila CBS 6074</name>
    <dbReference type="NCBI Taxonomy" id="1295534"/>
    <lineage>
        <taxon>Eukaryota</taxon>
        <taxon>Fungi</taxon>
        <taxon>Dikarya</taxon>
        <taxon>Basidiomycota</taxon>
        <taxon>Agaricomycotina</taxon>
        <taxon>Tremellomycetes</taxon>
        <taxon>Tremellales</taxon>
        <taxon>Cryptococcaceae</taxon>
        <taxon>Kwoniella</taxon>
    </lineage>
</organism>
<dbReference type="EMBL" id="CP144108">
    <property type="protein sequence ID" value="WWC92627.1"/>
    <property type="molecule type" value="Genomic_DNA"/>
</dbReference>
<feature type="region of interest" description="Disordered" evidence="1">
    <location>
        <begin position="278"/>
        <end position="300"/>
    </location>
</feature>
<evidence type="ECO:0000313" key="2">
    <source>
        <dbReference type="EMBL" id="WWC92627.1"/>
    </source>
</evidence>
<feature type="compositionally biased region" description="Polar residues" evidence="1">
    <location>
        <begin position="817"/>
        <end position="855"/>
    </location>
</feature>
<protein>
    <submittedName>
        <fullName evidence="2">Uncharacterized protein</fullName>
    </submittedName>
</protein>
<feature type="compositionally biased region" description="Polar residues" evidence="1">
    <location>
        <begin position="941"/>
        <end position="959"/>
    </location>
</feature>
<feature type="region of interest" description="Disordered" evidence="1">
    <location>
        <begin position="454"/>
        <end position="474"/>
    </location>
</feature>
<feature type="region of interest" description="Disordered" evidence="1">
    <location>
        <begin position="728"/>
        <end position="802"/>
    </location>
</feature>
<feature type="compositionally biased region" description="Low complexity" evidence="1">
    <location>
        <begin position="1027"/>
        <end position="1107"/>
    </location>
</feature>
<sequence length="1151" mass="127415">MPTPPSSSSSSTSGSGIRSKLPSSSPSSARLRRIAPSPVKIPPTCTSSSSPRGKLNNQHTALSNLSNSPSTSTSKSVFTPSKKEYEYEFEPLELIILSSPDTQIKTLFQVLENSTNKSTKSYSKRKSKSMKNDIQIEILPLIFDSRGEFGKLAYESNLRESQDGLDLPFDFNHDDHIQEDSFGFEEKGFGLHHNEGKKSSKKRKSRDAERRSSCSCTCSWKCTTKERKGKLLLSPKRYLSEISNVPSPILIKFKEDIFNEKGRNEIWLNDHRPYESTPRYSSSFQPIDSQTGRLDRENSSESFNTFGHGLDLHLNDVGKHNVGLSAQDKEIEDNWSFTLSAYEGENEENSNEKGKIRKDSFFSSSNSTLDLSLHTPSTLDISVGIGSSNKLESTYIPQSINSSSSIRKYEEVEDNDFDKSPLSDTIITPELTNTINAAKTKTWPPKLLLIEDDDIENTPTPKNSKSTIRPRSRVISSDKKLPALPIIINQNADALQIDFKVDVNKSNISLMTSHTTSTSTTNSIDVGDEVELALRNVDKSMTIQLWVDQEGCREFQSSLKFIRSIKPQVFREREEKSLKEAALWCESPTRPESFQQTGCWEFGMDPKERDKWLFHSAALEGLPVLKRLTMNNDDKFDFLSRCATLQIKEPGVYSVCGLEDKSKSEWKFEYLVQHKISLSSGEQIANERIIVPLGLYISPNFFNPERALKTSLLNLFKKSLASNIMSEKIKPPHIGKPPKNNDSIPSNLPSNMVTKEKNEIKTSVTTNVVRKRSQTHSQIQFGHGRPPTEPSSGQPTYATHSRSVSRTFGAIAKAVASMTSTPTHNQTQHDLSINKSPISTANDTSTSIGTSNVRPSSAGIHKFGSKTPTFGRSGLGSRSKTPTSSTFDLPSTSTSNDNNTPPIGGSEDKKKGRKRATSLFSKSRPFTPPVNITELHPVPTINPSNVKSVHSPPSVTVHTNNNGNNNNNNNNSSIRNSIINMTTASTLGLPLVNNQTSISLPLHPQPTNTNSNSNTKPSLISNRQNRFSHQVQSQYQQQRQQQQQHPFLHPQVQIQSSGSPLNASSSPVPSFSTQTTSSTSSISPLNTPLLSRSSSITSRSRPINPSSSKEDTDVMGDTIKPIAFGLKPAPRRIVGGIRKRPSTAEPRLGMR</sequence>
<dbReference type="Proteomes" id="UP001355207">
    <property type="component" value="Chromosome 11"/>
</dbReference>
<feature type="compositionally biased region" description="Low complexity" evidence="1">
    <location>
        <begin position="1"/>
        <end position="38"/>
    </location>
</feature>
<dbReference type="AlphaFoldDB" id="A0AAX4K4S8"/>
<reference evidence="2 3" key="1">
    <citation type="submission" date="2024-01" db="EMBL/GenBank/DDBJ databases">
        <title>Comparative genomics of Cryptococcus and Kwoniella reveals pathogenesis evolution and contrasting modes of karyotype evolution via chromosome fusion or intercentromeric recombination.</title>
        <authorList>
            <person name="Coelho M.A."/>
            <person name="David-Palma M."/>
            <person name="Shea T."/>
            <person name="Bowers K."/>
            <person name="McGinley-Smith S."/>
            <person name="Mohammad A.W."/>
            <person name="Gnirke A."/>
            <person name="Yurkov A.M."/>
            <person name="Nowrousian M."/>
            <person name="Sun S."/>
            <person name="Cuomo C.A."/>
            <person name="Heitman J."/>
        </authorList>
    </citation>
    <scope>NUCLEOTIDE SEQUENCE [LARGE SCALE GENOMIC DNA]</scope>
    <source>
        <strain evidence="2 3">CBS 6074</strain>
    </source>
</reference>
<evidence type="ECO:0000313" key="3">
    <source>
        <dbReference type="Proteomes" id="UP001355207"/>
    </source>
</evidence>
<feature type="compositionally biased region" description="Polar residues" evidence="1">
    <location>
        <begin position="457"/>
        <end position="469"/>
    </location>
</feature>
<feature type="compositionally biased region" description="Polar residues" evidence="1">
    <location>
        <begin position="44"/>
        <end position="61"/>
    </location>
</feature>
<keyword evidence="3" id="KW-1185">Reference proteome</keyword>
<feature type="compositionally biased region" description="Low complexity" evidence="1">
    <location>
        <begin position="62"/>
        <end position="77"/>
    </location>
</feature>
<gene>
    <name evidence="2" type="ORF">L201_007586</name>
</gene>
<feature type="compositionally biased region" description="Polar residues" evidence="1">
    <location>
        <begin position="278"/>
        <end position="292"/>
    </location>
</feature>
<proteinExistence type="predicted"/>
<feature type="compositionally biased region" description="Polar residues" evidence="1">
    <location>
        <begin position="740"/>
        <end position="753"/>
    </location>
</feature>
<dbReference type="GeneID" id="91098254"/>